<dbReference type="AlphaFoldDB" id="A0A9F2WM65"/>
<evidence type="ECO:0000313" key="5">
    <source>
        <dbReference type="RefSeq" id="XP_007445249.1"/>
    </source>
</evidence>
<reference evidence="5" key="1">
    <citation type="submission" date="2025-08" db="UniProtKB">
        <authorList>
            <consortium name="RefSeq"/>
        </authorList>
    </citation>
    <scope>IDENTIFICATION</scope>
    <source>
        <tissue evidence="5">Liver</tissue>
    </source>
</reference>
<feature type="region of interest" description="Disordered" evidence="2">
    <location>
        <begin position="211"/>
        <end position="253"/>
    </location>
</feature>
<evidence type="ECO:0000256" key="2">
    <source>
        <dbReference type="SAM" id="MobiDB-lite"/>
    </source>
</evidence>
<accession>A0A9F2WM65</accession>
<keyword evidence="1" id="KW-0175">Coiled coil</keyword>
<dbReference type="RefSeq" id="XP_007445249.1">
    <property type="nucleotide sequence ID" value="XM_007445187.2"/>
</dbReference>
<name>A0A9F2WM65_PYTBI</name>
<dbReference type="Pfam" id="PF03184">
    <property type="entry name" value="DDE_1"/>
    <property type="match status" value="1"/>
</dbReference>
<gene>
    <name evidence="5" type="primary">LOC103060130</name>
</gene>
<dbReference type="GeneID" id="103060130"/>
<sequence length="308" mass="35246">MDQGAISAFKACYLHAIFAKAIAAMEDDRISLREFWKGYNILHAIENIAAAWQNVSVKCMQGIWKKCLKPFAVVNDFEGFDHNENVDEINKKTLTLMKSLDLEVDAEDVRNLVSYTEGELSNEDLIELKEELEAQRLLEEEGKEQEKEGKKNVEVKPKIFSAKRLAGVFSCVNKILSELESMDPNVERFRTVHWEMHEILKCYREIYEGKKKKRKKSPTPFPSLFPSPSTGIKHRNDSQPSTSYASVSEVSENTQKNEPFKGFISNLMFTGIPTDTMLKSPKLEEEALDIVRMKFPLEIKQENDGEAN</sequence>
<keyword evidence="4" id="KW-1185">Reference proteome</keyword>
<protein>
    <submittedName>
        <fullName evidence="5">Tigger transposable element-derived protein 1-like</fullName>
    </submittedName>
</protein>
<dbReference type="OMA" id="CHEAFTP"/>
<evidence type="ECO:0000259" key="3">
    <source>
        <dbReference type="Pfam" id="PF03184"/>
    </source>
</evidence>
<evidence type="ECO:0000313" key="4">
    <source>
        <dbReference type="Proteomes" id="UP000695026"/>
    </source>
</evidence>
<organism evidence="4 5">
    <name type="scientific">Python bivittatus</name>
    <name type="common">Burmese python</name>
    <name type="synonym">Python molurus bivittatus</name>
    <dbReference type="NCBI Taxonomy" id="176946"/>
    <lineage>
        <taxon>Eukaryota</taxon>
        <taxon>Metazoa</taxon>
        <taxon>Chordata</taxon>
        <taxon>Craniata</taxon>
        <taxon>Vertebrata</taxon>
        <taxon>Euteleostomi</taxon>
        <taxon>Lepidosauria</taxon>
        <taxon>Squamata</taxon>
        <taxon>Bifurcata</taxon>
        <taxon>Unidentata</taxon>
        <taxon>Episquamata</taxon>
        <taxon>Toxicofera</taxon>
        <taxon>Serpentes</taxon>
        <taxon>Henophidia</taxon>
        <taxon>Pythonidae</taxon>
        <taxon>Python</taxon>
    </lineage>
</organism>
<proteinExistence type="predicted"/>
<feature type="domain" description="DDE-1" evidence="3">
    <location>
        <begin position="1"/>
        <end position="64"/>
    </location>
</feature>
<feature type="compositionally biased region" description="Polar residues" evidence="2">
    <location>
        <begin position="238"/>
        <end position="253"/>
    </location>
</feature>
<dbReference type="Proteomes" id="UP000695026">
    <property type="component" value="Unplaced"/>
</dbReference>
<dbReference type="GO" id="GO:0003676">
    <property type="term" value="F:nucleic acid binding"/>
    <property type="evidence" value="ECO:0007669"/>
    <property type="project" value="InterPro"/>
</dbReference>
<dbReference type="InterPro" id="IPR004875">
    <property type="entry name" value="DDE_SF_endonuclease_dom"/>
</dbReference>
<dbReference type="KEGG" id="pbi:103060130"/>
<feature type="coiled-coil region" evidence="1">
    <location>
        <begin position="115"/>
        <end position="148"/>
    </location>
</feature>
<evidence type="ECO:0000256" key="1">
    <source>
        <dbReference type="SAM" id="Coils"/>
    </source>
</evidence>
<dbReference type="OrthoDB" id="125347at2759"/>